<dbReference type="EMBL" id="CP081135">
    <property type="protein sequence ID" value="UEL47170.1"/>
    <property type="molecule type" value="Genomic_DNA"/>
</dbReference>
<keyword evidence="4 6" id="KW-1133">Transmembrane helix</keyword>
<evidence type="ECO:0000256" key="3">
    <source>
        <dbReference type="ARBA" id="ARBA00022692"/>
    </source>
</evidence>
<dbReference type="GO" id="GO:0005886">
    <property type="term" value="C:plasma membrane"/>
    <property type="evidence" value="ECO:0007669"/>
    <property type="project" value="UniProtKB-SubCell"/>
</dbReference>
<keyword evidence="3 6" id="KW-0812">Transmembrane</keyword>
<dbReference type="AlphaFoldDB" id="A0AAX2ZEJ4"/>
<reference evidence="8 9" key="1">
    <citation type="journal article" date="2023" name="Int. J. Syst. Evol. Microbiol.">
        <title>Terrisporobacter hibernicus sp. nov., isolated from bovine faeces in Northern Ireland.</title>
        <authorList>
            <person name="Mitchell M."/>
            <person name="Nguyen S.V."/>
            <person name="Connor M."/>
            <person name="Fairley D.J."/>
            <person name="Donoghue O."/>
            <person name="Marshall H."/>
            <person name="Koolman L."/>
            <person name="McMullan G."/>
            <person name="Schaffer K.E."/>
            <person name="McGrath J.W."/>
            <person name="Fanning S."/>
        </authorList>
    </citation>
    <scope>NUCLEOTIDE SEQUENCE [LARGE SCALE GENOMIC DNA]</scope>
    <source>
        <strain evidence="8 9">MCA3</strain>
    </source>
</reference>
<feature type="transmembrane region" description="Helical" evidence="6">
    <location>
        <begin position="360"/>
        <end position="382"/>
    </location>
</feature>
<dbReference type="InterPro" id="IPR051449">
    <property type="entry name" value="ABC-2_transporter_component"/>
</dbReference>
<keyword evidence="9" id="KW-1185">Reference proteome</keyword>
<organism evidence="8 9">
    <name type="scientific">Terrisporobacter hibernicus</name>
    <dbReference type="NCBI Taxonomy" id="2813371"/>
    <lineage>
        <taxon>Bacteria</taxon>
        <taxon>Bacillati</taxon>
        <taxon>Bacillota</taxon>
        <taxon>Clostridia</taxon>
        <taxon>Peptostreptococcales</taxon>
        <taxon>Peptostreptococcaceae</taxon>
        <taxon>Terrisporobacter</taxon>
    </lineage>
</organism>
<feature type="transmembrane region" description="Helical" evidence="6">
    <location>
        <begin position="269"/>
        <end position="289"/>
    </location>
</feature>
<evidence type="ECO:0000259" key="7">
    <source>
        <dbReference type="Pfam" id="PF12698"/>
    </source>
</evidence>
<evidence type="ECO:0000313" key="9">
    <source>
        <dbReference type="Proteomes" id="UP001198983"/>
    </source>
</evidence>
<name>A0AAX2ZEJ4_9FIRM</name>
<keyword evidence="5 6" id="KW-0472">Membrane</keyword>
<feature type="transmembrane region" description="Helical" evidence="6">
    <location>
        <begin position="15"/>
        <end position="33"/>
    </location>
</feature>
<gene>
    <name evidence="8" type="ORF">JW646_16270</name>
</gene>
<dbReference type="Gene3D" id="3.40.1710.10">
    <property type="entry name" value="abc type-2 transporter like domain"/>
    <property type="match status" value="1"/>
</dbReference>
<dbReference type="Proteomes" id="UP001198983">
    <property type="component" value="Chromosome"/>
</dbReference>
<dbReference type="GO" id="GO:0140359">
    <property type="term" value="F:ABC-type transporter activity"/>
    <property type="evidence" value="ECO:0007669"/>
    <property type="project" value="InterPro"/>
</dbReference>
<feature type="transmembrane region" description="Helical" evidence="6">
    <location>
        <begin position="193"/>
        <end position="213"/>
    </location>
</feature>
<comment type="subcellular location">
    <subcellularLocation>
        <location evidence="1">Cell membrane</location>
        <topology evidence="1">Multi-pass membrane protein</topology>
    </subcellularLocation>
</comment>
<dbReference type="Pfam" id="PF12698">
    <property type="entry name" value="ABC2_membrane_3"/>
    <property type="match status" value="1"/>
</dbReference>
<protein>
    <submittedName>
        <fullName evidence="8">ABC transporter permease</fullName>
    </submittedName>
</protein>
<dbReference type="PANTHER" id="PTHR30294:SF29">
    <property type="entry name" value="MULTIDRUG ABC TRANSPORTER PERMEASE YBHS-RELATED"/>
    <property type="match status" value="1"/>
</dbReference>
<feature type="transmembrane region" description="Helical" evidence="6">
    <location>
        <begin position="234"/>
        <end position="257"/>
    </location>
</feature>
<feature type="domain" description="ABC-2 type transporter transmembrane" evidence="7">
    <location>
        <begin position="20"/>
        <end position="379"/>
    </location>
</feature>
<evidence type="ECO:0000256" key="1">
    <source>
        <dbReference type="ARBA" id="ARBA00004651"/>
    </source>
</evidence>
<dbReference type="RefSeq" id="WP_148556506.1">
    <property type="nucleotide sequence ID" value="NZ_CP081135.1"/>
</dbReference>
<dbReference type="KEGG" id="tem:JW646_16270"/>
<sequence length="389" mass="43739">MQVYKAFFKVIRKNLSQLSIYMVVFVVFAIALGNSKQNPNDINFEDTKVNIAFINKDEDSKIVNGLKEYLKGNTNIVDIGNTKEDLQDALYFREAEYIVTIPKGFTQKILNNSEKVTIEKNTRPNSVSEVYIDNLVNRYLNTAKTYTLAIDNISQSELVKYISEDLDYSTKVDVSTYENGYVSNSGCKNYYNYLAYSIFAILILGVTAVMLTFENKDLKMRNLSSALTMRSMNFQLVLGNISYAVVAWLIMILASFVMYKSYMFSMNGVLFLVNSFIFTLAALSVGLLISTLIKTRSAMSAAANVVSLGCCFISGVFVPQEFLGKTVISIAKFNPTYWYVKANEEISVLVNFTDTNVTPIIYSMLIVLGFAIAILAVALVIMKQRRFSN</sequence>
<evidence type="ECO:0000256" key="2">
    <source>
        <dbReference type="ARBA" id="ARBA00022475"/>
    </source>
</evidence>
<keyword evidence="2" id="KW-1003">Cell membrane</keyword>
<dbReference type="InterPro" id="IPR013525">
    <property type="entry name" value="ABC2_TM"/>
</dbReference>
<dbReference type="PANTHER" id="PTHR30294">
    <property type="entry name" value="MEMBRANE COMPONENT OF ABC TRANSPORTER YHHJ-RELATED"/>
    <property type="match status" value="1"/>
</dbReference>
<evidence type="ECO:0000256" key="5">
    <source>
        <dbReference type="ARBA" id="ARBA00023136"/>
    </source>
</evidence>
<evidence type="ECO:0000256" key="6">
    <source>
        <dbReference type="SAM" id="Phobius"/>
    </source>
</evidence>
<evidence type="ECO:0000256" key="4">
    <source>
        <dbReference type="ARBA" id="ARBA00022989"/>
    </source>
</evidence>
<accession>A0AAX2ZEJ4</accession>
<evidence type="ECO:0000313" key="8">
    <source>
        <dbReference type="EMBL" id="UEL47170.1"/>
    </source>
</evidence>
<feature type="transmembrane region" description="Helical" evidence="6">
    <location>
        <begin position="301"/>
        <end position="318"/>
    </location>
</feature>
<proteinExistence type="predicted"/>